<dbReference type="InterPro" id="IPR058627">
    <property type="entry name" value="MdtA-like_C"/>
</dbReference>
<keyword evidence="2" id="KW-0732">Signal</keyword>
<dbReference type="AlphaFoldDB" id="A0AAD4AEN0"/>
<evidence type="ECO:0000313" key="6">
    <source>
        <dbReference type="Proteomes" id="UP000016487"/>
    </source>
</evidence>
<dbReference type="SUPFAM" id="SSF111369">
    <property type="entry name" value="HlyD-like secretion proteins"/>
    <property type="match status" value="1"/>
</dbReference>
<evidence type="ECO:0000259" key="4">
    <source>
        <dbReference type="Pfam" id="PF25967"/>
    </source>
</evidence>
<evidence type="ECO:0000259" key="3">
    <source>
        <dbReference type="Pfam" id="PF25954"/>
    </source>
</evidence>
<accession>A0AAD4AEN0</accession>
<name>A0AAD4AEN0_9GAMM</name>
<feature type="chain" id="PRO_5042065095" description="Efflux transporter periplasmic adaptor subunit" evidence="2">
    <location>
        <begin position="32"/>
        <end position="376"/>
    </location>
</feature>
<evidence type="ECO:0008006" key="7">
    <source>
        <dbReference type="Google" id="ProtNLM"/>
    </source>
</evidence>
<dbReference type="RefSeq" id="WP_010361767.1">
    <property type="nucleotide sequence ID" value="NZ_AHBZ03000027.1"/>
</dbReference>
<dbReference type="Gene3D" id="2.40.30.170">
    <property type="match status" value="1"/>
</dbReference>
<dbReference type="Gene3D" id="2.40.420.20">
    <property type="match status" value="1"/>
</dbReference>
<evidence type="ECO:0000256" key="2">
    <source>
        <dbReference type="SAM" id="SignalP"/>
    </source>
</evidence>
<dbReference type="Pfam" id="PF25954">
    <property type="entry name" value="Beta-barrel_RND_2"/>
    <property type="match status" value="1"/>
</dbReference>
<comment type="caution">
    <text evidence="5">The sequence shown here is derived from an EMBL/GenBank/DDBJ whole genome shotgun (WGS) entry which is preliminary data.</text>
</comment>
<dbReference type="GO" id="GO:0015679">
    <property type="term" value="P:plasma membrane copper ion transport"/>
    <property type="evidence" value="ECO:0007669"/>
    <property type="project" value="TreeGrafter"/>
</dbReference>
<dbReference type="GO" id="GO:0030288">
    <property type="term" value="C:outer membrane-bounded periplasmic space"/>
    <property type="evidence" value="ECO:0007669"/>
    <property type="project" value="TreeGrafter"/>
</dbReference>
<dbReference type="Pfam" id="PF25967">
    <property type="entry name" value="RND-MFP_C"/>
    <property type="match status" value="1"/>
</dbReference>
<keyword evidence="1" id="KW-0813">Transport</keyword>
<dbReference type="GO" id="GO:0060003">
    <property type="term" value="P:copper ion export"/>
    <property type="evidence" value="ECO:0007669"/>
    <property type="project" value="TreeGrafter"/>
</dbReference>
<gene>
    <name evidence="5" type="ORF">PCIT_b0480</name>
</gene>
<reference evidence="5" key="2">
    <citation type="submission" date="2015-03" db="EMBL/GenBank/DDBJ databases">
        <title>Genome sequence of Pseudoalteromonas citrea.</title>
        <authorList>
            <person name="Xie B.-B."/>
            <person name="Rong J.-C."/>
            <person name="Qin Q.-L."/>
            <person name="Zhang Y.-Z."/>
        </authorList>
    </citation>
    <scope>NUCLEOTIDE SEQUENCE</scope>
    <source>
        <strain evidence="5">DSM 8771</strain>
    </source>
</reference>
<dbReference type="PANTHER" id="PTHR30097:SF15">
    <property type="entry name" value="CATION EFFLUX SYSTEM PROTEIN CUSB"/>
    <property type="match status" value="1"/>
</dbReference>
<dbReference type="InterPro" id="IPR058792">
    <property type="entry name" value="Beta-barrel_RND_2"/>
</dbReference>
<organism evidence="5 6">
    <name type="scientific">Pseudoalteromonas citrea</name>
    <dbReference type="NCBI Taxonomy" id="43655"/>
    <lineage>
        <taxon>Bacteria</taxon>
        <taxon>Pseudomonadati</taxon>
        <taxon>Pseudomonadota</taxon>
        <taxon>Gammaproteobacteria</taxon>
        <taxon>Alteromonadales</taxon>
        <taxon>Pseudoalteromonadaceae</taxon>
        <taxon>Pseudoalteromonas</taxon>
    </lineage>
</organism>
<protein>
    <recommendedName>
        <fullName evidence="7">Efflux transporter periplasmic adaptor subunit</fullName>
    </recommendedName>
</protein>
<reference evidence="5" key="1">
    <citation type="journal article" date="2012" name="J. Bacteriol.">
        <title>Genome sequences of type strains of seven species of the marine bacterium Pseudoalteromonas.</title>
        <authorList>
            <person name="Xie B.B."/>
            <person name="Shu Y.L."/>
            <person name="Qin Q.L."/>
            <person name="Rong J.C."/>
            <person name="Zhang X.Y."/>
            <person name="Chen X.L."/>
            <person name="Shi M."/>
            <person name="He H.L."/>
            <person name="Zhou B.C."/>
            <person name="Zhang Y.Z."/>
        </authorList>
    </citation>
    <scope>NUCLEOTIDE SEQUENCE</scope>
    <source>
        <strain evidence="5">DSM 8771</strain>
    </source>
</reference>
<sequence length="376" mass="41483">MKNISYMGRKPMLCGIRVCFLISILSWPLQAADNEHDHLTESEFELTVEQQVTAGVKSQALALSNAKIQLIAPAEVVNNDFTTELVSVAVASQIKSRYVSLGEEVTPQQKLATLYSYDVATAQIRYRLAEDEWQRVKLLQGEAVSNKEFLLAQAERQGAASQLREYGFSEEDIVKTRHKSPNLLGLYTAYAQIGGSILEDKLIIGRRFSPGDVIAKVSDEEQVWVEARLPQDTDLTLLKGATISIKHAGKTYSAQLLQTGHSIDPATRTAIVQLVVNNPNHALHAGMFVTSEFMIKSAEQQLIIPRSALSQDSGGDWQVFIESKPNHFIAKEVGLNRDYGDSVVITGLSVGDRIVTQGVFFLNAQATKSNFSVHNH</sequence>
<dbReference type="PANTHER" id="PTHR30097">
    <property type="entry name" value="CATION EFFLUX SYSTEM PROTEIN CUSB"/>
    <property type="match status" value="1"/>
</dbReference>
<evidence type="ECO:0000256" key="1">
    <source>
        <dbReference type="ARBA" id="ARBA00022448"/>
    </source>
</evidence>
<feature type="domain" description="Multidrug resistance protein MdtA-like C-terminal permuted SH3" evidence="4">
    <location>
        <begin position="302"/>
        <end position="359"/>
    </location>
</feature>
<evidence type="ECO:0000313" key="5">
    <source>
        <dbReference type="EMBL" id="KAF7764473.1"/>
    </source>
</evidence>
<dbReference type="InterPro" id="IPR051909">
    <property type="entry name" value="MFP_Cation_Efflux"/>
</dbReference>
<dbReference type="GO" id="GO:0046914">
    <property type="term" value="F:transition metal ion binding"/>
    <property type="evidence" value="ECO:0007669"/>
    <property type="project" value="TreeGrafter"/>
</dbReference>
<dbReference type="Proteomes" id="UP000016487">
    <property type="component" value="Unassembled WGS sequence"/>
</dbReference>
<proteinExistence type="predicted"/>
<feature type="signal peptide" evidence="2">
    <location>
        <begin position="1"/>
        <end position="31"/>
    </location>
</feature>
<feature type="domain" description="CusB-like beta-barrel" evidence="3">
    <location>
        <begin position="222"/>
        <end position="293"/>
    </location>
</feature>
<dbReference type="EMBL" id="AHBZ03000027">
    <property type="protein sequence ID" value="KAF7764473.1"/>
    <property type="molecule type" value="Genomic_DNA"/>
</dbReference>